<dbReference type="PANTHER" id="PTHR42897">
    <property type="entry name" value="PYRUVATE SYNTHASE SUBUNIT PORB"/>
    <property type="match status" value="1"/>
</dbReference>
<evidence type="ECO:0000313" key="6">
    <source>
        <dbReference type="EMBL" id="ABN70095.1"/>
    </source>
</evidence>
<evidence type="ECO:0000256" key="2">
    <source>
        <dbReference type="ARBA" id="ARBA00012691"/>
    </source>
</evidence>
<keyword evidence="3" id="KW-0560">Oxidoreductase</keyword>
<dbReference type="Pfam" id="PF02775">
    <property type="entry name" value="TPP_enzyme_C"/>
    <property type="match status" value="1"/>
</dbReference>
<dbReference type="GO" id="GO:0030976">
    <property type="term" value="F:thiamine pyrophosphate binding"/>
    <property type="evidence" value="ECO:0007669"/>
    <property type="project" value="InterPro"/>
</dbReference>
<dbReference type="InterPro" id="IPR011766">
    <property type="entry name" value="TPP_enzyme_TPP-bd"/>
</dbReference>
<dbReference type="STRING" id="399550.Smar_0997"/>
<evidence type="ECO:0000256" key="4">
    <source>
        <dbReference type="ARBA" id="ARBA00048893"/>
    </source>
</evidence>
<accession>A3DN85</accession>
<dbReference type="InterPro" id="IPR051479">
    <property type="entry name" value="PorB-like"/>
</dbReference>
<dbReference type="GO" id="GO:0019164">
    <property type="term" value="F:pyruvate synthase activity"/>
    <property type="evidence" value="ECO:0007669"/>
    <property type="project" value="UniProtKB-ARBA"/>
</dbReference>
<reference evidence="6 7" key="2">
    <citation type="journal article" date="2009" name="Stand. Genomic Sci.">
        <title>Complete genome sequence of Staphylothermus marinus Stetter and Fiala 1986 type strain F1.</title>
        <authorList>
            <person name="Anderson I.J."/>
            <person name="Sun H."/>
            <person name="Lapidus A."/>
            <person name="Copeland A."/>
            <person name="Glavina Del Rio T."/>
            <person name="Tice H."/>
            <person name="Dalin E."/>
            <person name="Lucas S."/>
            <person name="Barry K."/>
            <person name="Land M."/>
            <person name="Richardson P."/>
            <person name="Huber H."/>
            <person name="Kyrpides N.C."/>
        </authorList>
    </citation>
    <scope>NUCLEOTIDE SEQUENCE [LARGE SCALE GENOMIC DNA]</scope>
    <source>
        <strain evidence="7">ATCC 43588 / DSM 3639 / JCM 9404 / F1</strain>
    </source>
</reference>
<dbReference type="AlphaFoldDB" id="A3DN85"/>
<name>A3DN85_STAMF</name>
<gene>
    <name evidence="6" type="ordered locus">Smar_0997</name>
</gene>
<comment type="subunit">
    <text evidence="1">Heterodimer composed of an alpha and a beta subunit.</text>
</comment>
<dbReference type="GO" id="GO:0018491">
    <property type="term" value="F:2-oxobutyrate synthase activity"/>
    <property type="evidence" value="ECO:0007669"/>
    <property type="project" value="UniProtKB-ARBA"/>
</dbReference>
<dbReference type="EC" id="1.2.7.11" evidence="2"/>
<keyword evidence="7" id="KW-1185">Reference proteome</keyword>
<dbReference type="eggNOG" id="arCOG01601">
    <property type="taxonomic scope" value="Archaea"/>
</dbReference>
<protein>
    <recommendedName>
        <fullName evidence="2">2-oxoacid oxidoreductase (ferredoxin)</fullName>
        <ecNumber evidence="2">1.2.7.11</ecNumber>
    </recommendedName>
</protein>
<dbReference type="Gene3D" id="3.40.50.970">
    <property type="match status" value="2"/>
</dbReference>
<dbReference type="Proteomes" id="UP000000254">
    <property type="component" value="Chromosome"/>
</dbReference>
<dbReference type="KEGG" id="smr:Smar_0997"/>
<dbReference type="NCBIfam" id="NF008818">
    <property type="entry name" value="PRK11864.1"/>
    <property type="match status" value="1"/>
</dbReference>
<feature type="domain" description="Thiamine pyrophosphate enzyme TPP-binding" evidence="5">
    <location>
        <begin position="57"/>
        <end position="211"/>
    </location>
</feature>
<dbReference type="SUPFAM" id="SSF52518">
    <property type="entry name" value="Thiamin diphosphate-binding fold (THDP-binding)"/>
    <property type="match status" value="1"/>
</dbReference>
<dbReference type="HOGENOM" id="CLU_058423_0_0_2"/>
<dbReference type="NCBIfam" id="NF008819">
    <property type="entry name" value="PRK11865.1"/>
    <property type="match status" value="1"/>
</dbReference>
<dbReference type="PANTHER" id="PTHR42897:SF1">
    <property type="entry name" value="2-OXOACID OXIDOREDUCTASE (FERREDOXIN)"/>
    <property type="match status" value="1"/>
</dbReference>
<dbReference type="EMBL" id="CP000575">
    <property type="protein sequence ID" value="ABN70095.1"/>
    <property type="molecule type" value="Genomic_DNA"/>
</dbReference>
<reference evidence="7" key="1">
    <citation type="journal article" date="2009" name="BMC Genomics">
        <title>The complete genome sequence of Staphylothermus marinus reveals differences in sulfur metabolism among heterotrophic Crenarchaeota.</title>
        <authorList>
            <person name="Anderson I.J."/>
            <person name="Dharmarajan L."/>
            <person name="Rodriguez J."/>
            <person name="Hooper S."/>
            <person name="Porat I."/>
            <person name="Ulrich L.E."/>
            <person name="Elkins J.G."/>
            <person name="Mavromatis K."/>
            <person name="Sun H."/>
            <person name="Land M."/>
            <person name="Lapidus A."/>
            <person name="Lucas S."/>
            <person name="Barry K."/>
            <person name="Huber H."/>
            <person name="Zhulin I.B."/>
            <person name="Whitman W.B."/>
            <person name="Mukhopadhyay B."/>
            <person name="Woese C."/>
            <person name="Bristow J."/>
            <person name="Kyrpides N."/>
        </authorList>
    </citation>
    <scope>NUCLEOTIDE SEQUENCE [LARGE SCALE GENOMIC DNA]</scope>
    <source>
        <strain evidence="7">ATCC 43588 / DSM 3639 / JCM 9404 / F1</strain>
    </source>
</reference>
<evidence type="ECO:0000259" key="5">
    <source>
        <dbReference type="Pfam" id="PF02775"/>
    </source>
</evidence>
<comment type="catalytic activity">
    <reaction evidence="4">
        <text>a 2-oxocarboxylate + 2 oxidized [2Fe-2S]-[ferredoxin] + CoA = an acyl-CoA + 2 reduced [2Fe-2S]-[ferredoxin] + CO2 + H(+)</text>
        <dbReference type="Rhea" id="RHEA:42316"/>
        <dbReference type="Rhea" id="RHEA-COMP:10000"/>
        <dbReference type="Rhea" id="RHEA-COMP:10001"/>
        <dbReference type="ChEBI" id="CHEBI:15378"/>
        <dbReference type="ChEBI" id="CHEBI:16526"/>
        <dbReference type="ChEBI" id="CHEBI:33737"/>
        <dbReference type="ChEBI" id="CHEBI:33738"/>
        <dbReference type="ChEBI" id="CHEBI:35179"/>
        <dbReference type="ChEBI" id="CHEBI:57287"/>
        <dbReference type="ChEBI" id="CHEBI:58342"/>
        <dbReference type="EC" id="1.2.7.11"/>
    </reaction>
</comment>
<organism evidence="6 7">
    <name type="scientific">Staphylothermus marinus (strain ATCC 43588 / DSM 3639 / JCM 9404 / F1)</name>
    <dbReference type="NCBI Taxonomy" id="399550"/>
    <lineage>
        <taxon>Archaea</taxon>
        <taxon>Thermoproteota</taxon>
        <taxon>Thermoprotei</taxon>
        <taxon>Desulfurococcales</taxon>
        <taxon>Desulfurococcaceae</taxon>
        <taxon>Staphylothermus</taxon>
    </lineage>
</organism>
<proteinExistence type="predicted"/>
<evidence type="ECO:0000313" key="7">
    <source>
        <dbReference type="Proteomes" id="UP000000254"/>
    </source>
</evidence>
<dbReference type="InterPro" id="IPR029061">
    <property type="entry name" value="THDP-binding"/>
</dbReference>
<evidence type="ECO:0000256" key="3">
    <source>
        <dbReference type="ARBA" id="ARBA00023002"/>
    </source>
</evidence>
<sequence>MSKQTTRPKPPLPYKMRDVVLPGDAACPGCPIPMAWKVVSAVFGEKTIFVIPASCSSVVVGAYPGNSLNASVVHVAFASAAAVASGIAEALRKRGITDVQVIAWAGDGGTADIGMASLSGAAERNHNIIYIMYDNEAYMNTGIQRSSSTPYGAWTTTTPIIGKTEHKKDVAKIMIAHGVPYVATASVAYPHDLYAKLQRAKNIQGFKFIHIHAPCPVGWRFDPKYTVRVGKLAVETGLWILYEYYDGKVRLSGPSRPFIDPAKRKPIEEYLKLQGRFKRITKEKIEEIQRYVETNWDWIKRHM</sequence>
<evidence type="ECO:0000256" key="1">
    <source>
        <dbReference type="ARBA" id="ARBA00011631"/>
    </source>
</evidence>
<dbReference type="CDD" id="cd03376">
    <property type="entry name" value="TPP_PFOR_porB_like"/>
    <property type="match status" value="1"/>
</dbReference>